<dbReference type="EMBL" id="JAYMRV010000004">
    <property type="protein sequence ID" value="MEM5422642.1"/>
    <property type="molecule type" value="Genomic_DNA"/>
</dbReference>
<dbReference type="RefSeq" id="WP_342947535.1">
    <property type="nucleotide sequence ID" value="NZ_JAYMRV010000004.1"/>
</dbReference>
<name>A0ABU9RSQ8_9BURK</name>
<accession>A0ABU9RSQ8</accession>
<organism evidence="1 2">
    <name type="scientific">Paraburkholderia ferrariae</name>
    <dbReference type="NCBI Taxonomy" id="386056"/>
    <lineage>
        <taxon>Bacteria</taxon>
        <taxon>Pseudomonadati</taxon>
        <taxon>Pseudomonadota</taxon>
        <taxon>Betaproteobacteria</taxon>
        <taxon>Burkholderiales</taxon>
        <taxon>Burkholderiaceae</taxon>
        <taxon>Paraburkholderia</taxon>
    </lineage>
</organism>
<protein>
    <submittedName>
        <fullName evidence="1">Uncharacterized protein</fullName>
    </submittedName>
</protein>
<keyword evidence="2" id="KW-1185">Reference proteome</keyword>
<evidence type="ECO:0000313" key="1">
    <source>
        <dbReference type="EMBL" id="MEM5422642.1"/>
    </source>
</evidence>
<reference evidence="1 2" key="1">
    <citation type="submission" date="2024-01" db="EMBL/GenBank/DDBJ databases">
        <title>The diversity of rhizobia nodulating Mimosa spp. in eleven states of Brazil covering several biomes is determined by host plant, location, and edaphic factors.</title>
        <authorList>
            <person name="Rouws L."/>
            <person name="Barauna A."/>
            <person name="Beukes C."/>
            <person name="De Faria S.M."/>
            <person name="Gross E."/>
            <person name="Dos Reis Junior F.B."/>
            <person name="Simon M."/>
            <person name="Maluk M."/>
            <person name="Odee D.W."/>
            <person name="Kenicer G."/>
            <person name="Young J.P.W."/>
            <person name="Reis V.M."/>
            <person name="Zilli J."/>
            <person name="James E.K."/>
        </authorList>
    </citation>
    <scope>NUCLEOTIDE SEQUENCE [LARGE SCALE GENOMIC DNA]</scope>
    <source>
        <strain evidence="1 2">JPY167</strain>
    </source>
</reference>
<gene>
    <name evidence="1" type="ORF">VSR73_16410</name>
</gene>
<evidence type="ECO:0000313" key="2">
    <source>
        <dbReference type="Proteomes" id="UP001489897"/>
    </source>
</evidence>
<sequence>MDEFRDKGLSHPLVAGAAIYLTEVMTSVDSSVGRALIVVAGGLALQLYRKFTRCNCRVE</sequence>
<dbReference type="Proteomes" id="UP001489897">
    <property type="component" value="Unassembled WGS sequence"/>
</dbReference>
<comment type="caution">
    <text evidence="1">The sequence shown here is derived from an EMBL/GenBank/DDBJ whole genome shotgun (WGS) entry which is preliminary data.</text>
</comment>
<proteinExistence type="predicted"/>